<evidence type="ECO:0000313" key="1">
    <source>
        <dbReference type="EMBL" id="MEX5720839.1"/>
    </source>
</evidence>
<accession>A0ABV3XJR5</accession>
<protein>
    <submittedName>
        <fullName evidence="1">Uncharacterized protein</fullName>
    </submittedName>
</protein>
<proteinExistence type="predicted"/>
<dbReference type="Proteomes" id="UP001560045">
    <property type="component" value="Unassembled WGS sequence"/>
</dbReference>
<reference evidence="1 2" key="1">
    <citation type="submission" date="2024-06" db="EMBL/GenBank/DDBJ databases">
        <title>Draft genome sequence of Geodermatophilus badlandi, a novel member of the Geodermatophilaceae isolated from badland sedimentary rocks in the Red desert, Wyoming, USA.</title>
        <authorList>
            <person name="Ben Tekaya S."/>
            <person name="Nouioui I."/>
            <person name="Flores G.M."/>
            <person name="Shaal M.N."/>
            <person name="Bredoire F."/>
            <person name="Basile F."/>
            <person name="Van Diepen L."/>
            <person name="Ward N.L."/>
        </authorList>
    </citation>
    <scope>NUCLEOTIDE SEQUENCE [LARGE SCALE GENOMIC DNA]</scope>
    <source>
        <strain evidence="1 2">WL48A</strain>
    </source>
</reference>
<evidence type="ECO:0000313" key="2">
    <source>
        <dbReference type="Proteomes" id="UP001560045"/>
    </source>
</evidence>
<organism evidence="1 2">
    <name type="scientific">Geodermatophilus maliterrae</name>
    <dbReference type="NCBI Taxonomy" id="3162531"/>
    <lineage>
        <taxon>Bacteria</taxon>
        <taxon>Bacillati</taxon>
        <taxon>Actinomycetota</taxon>
        <taxon>Actinomycetes</taxon>
        <taxon>Geodermatophilales</taxon>
        <taxon>Geodermatophilaceae</taxon>
        <taxon>Geodermatophilus</taxon>
    </lineage>
</organism>
<gene>
    <name evidence="1" type="ORF">ABQ292_21000</name>
</gene>
<dbReference type="EMBL" id="JBFNXQ010000090">
    <property type="protein sequence ID" value="MEX5720839.1"/>
    <property type="molecule type" value="Genomic_DNA"/>
</dbReference>
<dbReference type="RefSeq" id="WP_369209657.1">
    <property type="nucleotide sequence ID" value="NZ_JBFNXQ010000090.1"/>
</dbReference>
<keyword evidence="2" id="KW-1185">Reference proteome</keyword>
<sequence>MTTICASLADELQHDFSRARAHLAEARLHQAEKDTPDSRADVARWLSFIDAVLDMYLDTGGPGRPVRTSS</sequence>
<comment type="caution">
    <text evidence="1">The sequence shown here is derived from an EMBL/GenBank/DDBJ whole genome shotgun (WGS) entry which is preliminary data.</text>
</comment>
<name>A0ABV3XJR5_9ACTN</name>